<dbReference type="InterPro" id="IPR036291">
    <property type="entry name" value="NAD(P)-bd_dom_sf"/>
</dbReference>
<dbReference type="Pfam" id="PF00106">
    <property type="entry name" value="adh_short"/>
    <property type="match status" value="1"/>
</dbReference>
<dbReference type="SUPFAM" id="SSF51735">
    <property type="entry name" value="NAD(P)-binding Rossmann-fold domains"/>
    <property type="match status" value="1"/>
</dbReference>
<accession>A0A1X6YSW9</accession>
<dbReference type="EMBL" id="FWFN01000002">
    <property type="protein sequence ID" value="SLN30591.1"/>
    <property type="molecule type" value="Genomic_DNA"/>
</dbReference>
<dbReference type="FunFam" id="3.40.50.720:FF:000084">
    <property type="entry name" value="Short-chain dehydrogenase reductase"/>
    <property type="match status" value="1"/>
</dbReference>
<dbReference type="SMART" id="SM00822">
    <property type="entry name" value="PKS_KR"/>
    <property type="match status" value="1"/>
</dbReference>
<dbReference type="InterPro" id="IPR057326">
    <property type="entry name" value="KR_dom"/>
</dbReference>
<dbReference type="PANTHER" id="PTHR45024">
    <property type="entry name" value="DEHYDROGENASES, SHORT CHAIN"/>
    <property type="match status" value="1"/>
</dbReference>
<evidence type="ECO:0000256" key="3">
    <source>
        <dbReference type="RuleBase" id="RU000363"/>
    </source>
</evidence>
<dbReference type="AlphaFoldDB" id="A0A1X6YSW9"/>
<dbReference type="InterPro" id="IPR020904">
    <property type="entry name" value="Sc_DH/Rdtase_CS"/>
</dbReference>
<organism evidence="5 6">
    <name type="scientific">Pseudooceanicola marinus</name>
    <dbReference type="NCBI Taxonomy" id="396013"/>
    <lineage>
        <taxon>Bacteria</taxon>
        <taxon>Pseudomonadati</taxon>
        <taxon>Pseudomonadota</taxon>
        <taxon>Alphaproteobacteria</taxon>
        <taxon>Rhodobacterales</taxon>
        <taxon>Paracoccaceae</taxon>
        <taxon>Pseudooceanicola</taxon>
    </lineage>
</organism>
<keyword evidence="6" id="KW-1185">Reference proteome</keyword>
<dbReference type="Gene3D" id="3.40.50.720">
    <property type="entry name" value="NAD(P)-binding Rossmann-like Domain"/>
    <property type="match status" value="1"/>
</dbReference>
<dbReference type="GO" id="GO:0016491">
    <property type="term" value="F:oxidoreductase activity"/>
    <property type="evidence" value="ECO:0007669"/>
    <property type="project" value="UniProtKB-KW"/>
</dbReference>
<dbReference type="EC" id="1.1.1.-" evidence="5"/>
<dbReference type="OrthoDB" id="9804774at2"/>
<gene>
    <name evidence="5" type="ORF">PSM7751_01311</name>
</gene>
<dbReference type="PANTHER" id="PTHR45024:SF2">
    <property type="entry name" value="SCP2 DOMAIN-CONTAINING PROTEIN"/>
    <property type="match status" value="1"/>
</dbReference>
<dbReference type="PROSITE" id="PS00061">
    <property type="entry name" value="ADH_SHORT"/>
    <property type="match status" value="1"/>
</dbReference>
<dbReference type="RefSeq" id="WP_085887179.1">
    <property type="nucleotide sequence ID" value="NZ_FWFN01000002.1"/>
</dbReference>
<evidence type="ECO:0000313" key="5">
    <source>
        <dbReference type="EMBL" id="SLN30591.1"/>
    </source>
</evidence>
<evidence type="ECO:0000313" key="6">
    <source>
        <dbReference type="Proteomes" id="UP000193963"/>
    </source>
</evidence>
<comment type="similarity">
    <text evidence="1 3">Belongs to the short-chain dehydrogenases/reductases (SDR) family.</text>
</comment>
<reference evidence="5 6" key="1">
    <citation type="submission" date="2017-03" db="EMBL/GenBank/DDBJ databases">
        <authorList>
            <person name="Afonso C.L."/>
            <person name="Miller P.J."/>
            <person name="Scott M.A."/>
            <person name="Spackman E."/>
            <person name="Goraichik I."/>
            <person name="Dimitrov K.M."/>
            <person name="Suarez D.L."/>
            <person name="Swayne D.E."/>
        </authorList>
    </citation>
    <scope>NUCLEOTIDE SEQUENCE [LARGE SCALE GENOMIC DNA]</scope>
    <source>
        <strain evidence="5 6">CECT 7751</strain>
    </source>
</reference>
<dbReference type="Proteomes" id="UP000193963">
    <property type="component" value="Unassembled WGS sequence"/>
</dbReference>
<evidence type="ECO:0000256" key="1">
    <source>
        <dbReference type="ARBA" id="ARBA00006484"/>
    </source>
</evidence>
<dbReference type="InterPro" id="IPR051687">
    <property type="entry name" value="Peroxisomal_Beta-Oxidation"/>
</dbReference>
<protein>
    <submittedName>
        <fullName evidence="5">Putative short-chain type dehydrogenase/reductase</fullName>
        <ecNumber evidence="5">1.1.1.-</ecNumber>
    </submittedName>
</protein>
<name>A0A1X6YSW9_9RHOB</name>
<sequence>MAGDTLDLTGQVALVTGAGRGIGRAIALDLARAGAAVVVNDLDAAPAEAVRDEILSGGGQAVAVAAEIGTEGSAETCIETALEAFGRFDVLCANAGVLRDSVLWKTEDEAFDLVLRTHLRGTFQCGRAAARHFRKAGGGGAIIVVGSPAGQLGNFGQSAYSAAKAGIVGMARTWAVELQRAGVAVNAIIPTALTRMTETMPSLAGYVEALNRGEPLPDHLRAEQGIGTPEDIAPLVSFLASPVARDITGQCLGIGGDRLSIWSHPRELSAVTRSGGWTAASIAQVWADLSKDRLQSFGVKVPG</sequence>
<keyword evidence="2 5" id="KW-0560">Oxidoreductase</keyword>
<proteinExistence type="inferred from homology"/>
<evidence type="ECO:0000256" key="2">
    <source>
        <dbReference type="ARBA" id="ARBA00023002"/>
    </source>
</evidence>
<dbReference type="PRINTS" id="PR00080">
    <property type="entry name" value="SDRFAMILY"/>
</dbReference>
<dbReference type="PRINTS" id="PR00081">
    <property type="entry name" value="GDHRDH"/>
</dbReference>
<dbReference type="InterPro" id="IPR002347">
    <property type="entry name" value="SDR_fam"/>
</dbReference>
<evidence type="ECO:0000259" key="4">
    <source>
        <dbReference type="SMART" id="SM00822"/>
    </source>
</evidence>
<feature type="domain" description="Ketoreductase" evidence="4">
    <location>
        <begin position="11"/>
        <end position="199"/>
    </location>
</feature>